<evidence type="ECO:0000313" key="3">
    <source>
        <dbReference type="Proteomes" id="UP000002039"/>
    </source>
</evidence>
<feature type="region of interest" description="Disordered" evidence="1">
    <location>
        <begin position="1"/>
        <end position="49"/>
    </location>
</feature>
<proteinExistence type="predicted"/>
<evidence type="ECO:0000313" key="2">
    <source>
        <dbReference type="EMBL" id="OAT00261.1"/>
    </source>
</evidence>
<dbReference type="RefSeq" id="XP_045279988.1">
    <property type="nucleotide sequence ID" value="XM_045425768.1"/>
</dbReference>
<dbReference type="Proteomes" id="UP000002039">
    <property type="component" value="Unassembled WGS sequence"/>
</dbReference>
<name>A0ABX2VST0_AJEDR</name>
<organism evidence="2 3">
    <name type="scientific">Ajellomyces dermatitidis (strain ER-3 / ATCC MYA-2586)</name>
    <name type="common">Blastomyces dermatitidis</name>
    <dbReference type="NCBI Taxonomy" id="559297"/>
    <lineage>
        <taxon>Eukaryota</taxon>
        <taxon>Fungi</taxon>
        <taxon>Dikarya</taxon>
        <taxon>Ascomycota</taxon>
        <taxon>Pezizomycotina</taxon>
        <taxon>Eurotiomycetes</taxon>
        <taxon>Eurotiomycetidae</taxon>
        <taxon>Onygenales</taxon>
        <taxon>Ajellomycetaceae</taxon>
        <taxon>Blastomyces</taxon>
    </lineage>
</organism>
<feature type="compositionally biased region" description="Polar residues" evidence="1">
    <location>
        <begin position="24"/>
        <end position="49"/>
    </location>
</feature>
<reference evidence="3" key="1">
    <citation type="journal article" date="2015" name="PLoS Genet.">
        <title>The dynamic genome and transcriptome of the human fungal pathogen Blastomyces and close relative Emmonsia.</title>
        <authorList>
            <person name="Munoz J.F."/>
            <person name="Gauthier G.M."/>
            <person name="Desjardins C.A."/>
            <person name="Gallo J.E."/>
            <person name="Holder J."/>
            <person name="Sullivan T.D."/>
            <person name="Marty A.J."/>
            <person name="Carmen J.C."/>
            <person name="Chen Z."/>
            <person name="Ding L."/>
            <person name="Gujja S."/>
            <person name="Magrini V."/>
            <person name="Misas E."/>
            <person name="Mitreva M."/>
            <person name="Priest M."/>
            <person name="Saif S."/>
            <person name="Whiston E.A."/>
            <person name="Young S."/>
            <person name="Zeng Q."/>
            <person name="Goldman W.E."/>
            <person name="Mardis E.R."/>
            <person name="Taylor J.W."/>
            <person name="McEwen J.G."/>
            <person name="Clay O.K."/>
            <person name="Klein B.S."/>
            <person name="Cuomo C.A."/>
        </authorList>
    </citation>
    <scope>NUCLEOTIDE SEQUENCE [LARGE SCALE GENOMIC DNA]</scope>
    <source>
        <strain evidence="3">ER-3 / ATCC MYA-2586</strain>
    </source>
</reference>
<keyword evidence="3" id="KW-1185">Reference proteome</keyword>
<dbReference type="GeneID" id="69031442"/>
<gene>
    <name evidence="2" type="ORF">BDCG_16550</name>
</gene>
<sequence length="49" mass="5137">MPSPGERSFWSCGDLPGDLVETSEGGSSPKSGCKSYEQTGNNHGCNLEC</sequence>
<protein>
    <submittedName>
        <fullName evidence="2">Uncharacterized protein</fullName>
    </submittedName>
</protein>
<accession>A0ABX2VST0</accession>
<dbReference type="EMBL" id="EQ999974">
    <property type="protein sequence ID" value="OAT00261.1"/>
    <property type="molecule type" value="Genomic_DNA"/>
</dbReference>
<evidence type="ECO:0000256" key="1">
    <source>
        <dbReference type="SAM" id="MobiDB-lite"/>
    </source>
</evidence>